<gene>
    <name evidence="1" type="ORF">SHKM778_75530</name>
</gene>
<proteinExistence type="predicted"/>
<reference evidence="1" key="2">
    <citation type="submission" date="2024-07" db="EMBL/GenBank/DDBJ databases">
        <title>Streptomyces haneummycinica sp. nov., a new antibiotic-producing actinobacterium isolated from marine sediment.</title>
        <authorList>
            <person name="Uemura M."/>
            <person name="Hamada M."/>
            <person name="Hirano S."/>
            <person name="Kobayashi K."/>
            <person name="Ohshiro T."/>
            <person name="Kobayashi T."/>
            <person name="Terahara T."/>
        </authorList>
    </citation>
    <scope>NUCLEOTIDE SEQUENCE</scope>
    <source>
        <strain evidence="1">KM77-8</strain>
    </source>
</reference>
<evidence type="ECO:0000313" key="1">
    <source>
        <dbReference type="EMBL" id="BFO21165.1"/>
    </source>
</evidence>
<accession>A0AAT9HU31</accession>
<name>A0AAT9HU31_9ACTN</name>
<dbReference type="AlphaFoldDB" id="A0AAT9HU31"/>
<sequence length="269" mass="28213">MGSTDGGEVTVNRRRLTVASLGVSAALTAALFTGIALSVPDHAASAHQAGPSRDVLIGHGADHLPSQSAQDWVTYADHVVVASAVSDREVPASTQELERGEGVIGRTVTLKVDKVLWSRDGAAQPAPATWDYSAMGWEFTDGSTDNRTRMAVAEQPRVEVGHTYIMALTWEQQQCAEGDGVQPAQWRGLGEGSEIPFDDAVIGNGELEGRTQTTQQAKSAAADAVDADDSLEDQMAGRTADALIHALVTAQPAQTAQQSARNALPADCG</sequence>
<reference evidence="1" key="1">
    <citation type="submission" date="2024-06" db="EMBL/GenBank/DDBJ databases">
        <authorList>
            <consortium name="consrtm"/>
            <person name="Uemura M."/>
            <person name="Terahara T."/>
        </authorList>
    </citation>
    <scope>NUCLEOTIDE SEQUENCE</scope>
    <source>
        <strain evidence="1">KM77-8</strain>
    </source>
</reference>
<organism evidence="1">
    <name type="scientific">Streptomyces haneummycinicus</name>
    <dbReference type="NCBI Taxonomy" id="3074435"/>
    <lineage>
        <taxon>Bacteria</taxon>
        <taxon>Bacillati</taxon>
        <taxon>Actinomycetota</taxon>
        <taxon>Actinomycetes</taxon>
        <taxon>Kitasatosporales</taxon>
        <taxon>Streptomycetaceae</taxon>
        <taxon>Streptomyces</taxon>
    </lineage>
</organism>
<protein>
    <submittedName>
        <fullName evidence="1">Uncharacterized protein</fullName>
    </submittedName>
</protein>
<dbReference type="EMBL" id="AP035768">
    <property type="protein sequence ID" value="BFO21165.1"/>
    <property type="molecule type" value="Genomic_DNA"/>
</dbReference>